<evidence type="ECO:0000313" key="1">
    <source>
        <dbReference type="EMBL" id="SVD98913.1"/>
    </source>
</evidence>
<dbReference type="EMBL" id="UINC01186618">
    <property type="protein sequence ID" value="SVD98913.1"/>
    <property type="molecule type" value="Genomic_DNA"/>
</dbReference>
<dbReference type="AlphaFoldDB" id="A0A382ZU23"/>
<protein>
    <submittedName>
        <fullName evidence="1">Uncharacterized protein</fullName>
    </submittedName>
</protein>
<feature type="non-terminal residue" evidence="1">
    <location>
        <position position="1"/>
    </location>
</feature>
<gene>
    <name evidence="1" type="ORF">METZ01_LOCUS451767</name>
</gene>
<reference evidence="1" key="1">
    <citation type="submission" date="2018-05" db="EMBL/GenBank/DDBJ databases">
        <authorList>
            <person name="Lanie J.A."/>
            <person name="Ng W.-L."/>
            <person name="Kazmierczak K.M."/>
            <person name="Andrzejewski T.M."/>
            <person name="Davidsen T.M."/>
            <person name="Wayne K.J."/>
            <person name="Tettelin H."/>
            <person name="Glass J.I."/>
            <person name="Rusch D."/>
            <person name="Podicherti R."/>
            <person name="Tsui H.-C.T."/>
            <person name="Winkler M.E."/>
        </authorList>
    </citation>
    <scope>NUCLEOTIDE SEQUENCE</scope>
</reference>
<name>A0A382ZU23_9ZZZZ</name>
<accession>A0A382ZU23</accession>
<organism evidence="1">
    <name type="scientific">marine metagenome</name>
    <dbReference type="NCBI Taxonomy" id="408172"/>
    <lineage>
        <taxon>unclassified sequences</taxon>
        <taxon>metagenomes</taxon>
        <taxon>ecological metagenomes</taxon>
    </lineage>
</organism>
<proteinExistence type="predicted"/>
<sequence>GKLVVRDAMSLTPPNSSSSAFVKKGKPAWAVHKKMGEGAIVNDVLGDVHGGVFRVRKKSVFKKAEKWQERLGKDMAGMMHSFWTTKDGRVFGVEKNLYQPDASISTMKKHHNKYRGTNGRVSSAGRKDLVIGRHVFMDKMFVSPGRFKAYMKYLKKRIGKGKGGWNAAATALKVGRPKWIKQHGSSGGRVRVSINHPIHPTIRVTNEIRYMQKHGIRNRIMQKAIKSQTNNLRKRTEAAIAHAARKSKLKG</sequence>